<sequence>MINEKKEIANALIEKMILKSIPIEDILSSINFQFAWTNPSAPLINYIMKNIVILFEFSIQSKRCPQSVVNNCILIFQTTDKNILNKIISHEELKKYIHTFSSSVSNYCPQTQNLFFERITYLVSNSTFYFFKNIDFPTLMQSLLNYVYLDPAFRFISSMILNHYSIFYFRFEKFEFPKKLLNEFLKHTKNSEQSILLFIYCLEESNFSKDAANQIISENLHFQVLSKSFNENDEKCVDLLKVFYIQSMRHTNDLSWKQISNFIFDNFDVICSKLVKMKIFGKYEKSVSILYLMISDDRKIINNEAIQVIHKGIELFFIFQTNSFLHSFVVSSIELFIQNKGQVKQLLSDSFLVSMIIQKYQERKRNDVIYRGHLRLISFMIDQFVDPILFPLWKTVVMKENIETQQIIDQSVEDYQKIATLVNVPYDDHLSELLFSQRLGKFVLYFALLALTFLGIIFLLF</sequence>
<dbReference type="AlphaFoldDB" id="A0A1J4K5T1"/>
<dbReference type="RefSeq" id="XP_068358174.1">
    <property type="nucleotide sequence ID" value="XM_068492839.1"/>
</dbReference>
<protein>
    <submittedName>
        <fullName evidence="2">Uncharacterized protein</fullName>
    </submittedName>
</protein>
<proteinExistence type="predicted"/>
<evidence type="ECO:0000313" key="2">
    <source>
        <dbReference type="EMBL" id="OHT05038.1"/>
    </source>
</evidence>
<keyword evidence="1" id="KW-0812">Transmembrane</keyword>
<feature type="transmembrane region" description="Helical" evidence="1">
    <location>
        <begin position="442"/>
        <end position="460"/>
    </location>
</feature>
<evidence type="ECO:0000313" key="3">
    <source>
        <dbReference type="Proteomes" id="UP000179807"/>
    </source>
</evidence>
<accession>A0A1J4K5T1</accession>
<evidence type="ECO:0000256" key="1">
    <source>
        <dbReference type="SAM" id="Phobius"/>
    </source>
</evidence>
<dbReference type="GeneID" id="94827543"/>
<name>A0A1J4K5T1_9EUKA</name>
<comment type="caution">
    <text evidence="2">The sequence shown here is derived from an EMBL/GenBank/DDBJ whole genome shotgun (WGS) entry which is preliminary data.</text>
</comment>
<dbReference type="VEuPathDB" id="TrichDB:TRFO_06012"/>
<gene>
    <name evidence="2" type="ORF">TRFO_06012</name>
</gene>
<organism evidence="2 3">
    <name type="scientific">Tritrichomonas foetus</name>
    <dbReference type="NCBI Taxonomy" id="1144522"/>
    <lineage>
        <taxon>Eukaryota</taxon>
        <taxon>Metamonada</taxon>
        <taxon>Parabasalia</taxon>
        <taxon>Tritrichomonadida</taxon>
        <taxon>Tritrichomonadidae</taxon>
        <taxon>Tritrichomonas</taxon>
    </lineage>
</organism>
<reference evidence="2" key="1">
    <citation type="submission" date="2016-10" db="EMBL/GenBank/DDBJ databases">
        <authorList>
            <person name="Benchimol M."/>
            <person name="Almeida L.G."/>
            <person name="Vasconcelos A.T."/>
            <person name="Perreira-Neves A."/>
            <person name="Rosa I.A."/>
            <person name="Tasca T."/>
            <person name="Bogo M.R."/>
            <person name="de Souza W."/>
        </authorList>
    </citation>
    <scope>NUCLEOTIDE SEQUENCE [LARGE SCALE GENOMIC DNA]</scope>
    <source>
        <strain evidence="2">K</strain>
    </source>
</reference>
<keyword evidence="1" id="KW-1133">Transmembrane helix</keyword>
<keyword evidence="1" id="KW-0472">Membrane</keyword>
<keyword evidence="3" id="KW-1185">Reference proteome</keyword>
<dbReference type="Proteomes" id="UP000179807">
    <property type="component" value="Unassembled WGS sequence"/>
</dbReference>
<dbReference type="EMBL" id="MLAK01000771">
    <property type="protein sequence ID" value="OHT05038.1"/>
    <property type="molecule type" value="Genomic_DNA"/>
</dbReference>